<feature type="compositionally biased region" description="Basic and acidic residues" evidence="1">
    <location>
        <begin position="154"/>
        <end position="166"/>
    </location>
</feature>
<feature type="region of interest" description="Disordered" evidence="1">
    <location>
        <begin position="696"/>
        <end position="750"/>
    </location>
</feature>
<accession>A0AAR5P8J9</accession>
<evidence type="ECO:0000259" key="2">
    <source>
        <dbReference type="SMART" id="SM00454"/>
    </source>
</evidence>
<feature type="compositionally biased region" description="Basic and acidic residues" evidence="1">
    <location>
        <begin position="738"/>
        <end position="750"/>
    </location>
</feature>
<dbReference type="EnsemblMetazoa" id="XM_019901628.1">
    <property type="protein sequence ID" value="XP_019757187.1"/>
    <property type="gene ID" value="LOC109535692"/>
</dbReference>
<name>A0AAR5P8J9_DENPD</name>
<feature type="domain" description="SAM" evidence="2">
    <location>
        <begin position="833"/>
        <end position="897"/>
    </location>
</feature>
<dbReference type="Gene3D" id="1.10.150.50">
    <property type="entry name" value="Transcription Factor, Ets-1"/>
    <property type="match status" value="1"/>
</dbReference>
<feature type="region of interest" description="Disordered" evidence="1">
    <location>
        <begin position="368"/>
        <end position="444"/>
    </location>
</feature>
<dbReference type="InterPro" id="IPR013761">
    <property type="entry name" value="SAM/pointed_sf"/>
</dbReference>
<protein>
    <recommendedName>
        <fullName evidence="2">SAM domain-containing protein</fullName>
    </recommendedName>
</protein>
<dbReference type="AlphaFoldDB" id="A0AAR5P8J9"/>
<sequence length="904" mass="101631">MPPVPPFAETAIPGSTVAFSPSAQLYTHSNKFPIERQITLSSTEKNFKIPILNDLKKRSKGAVIAPDAPPKRLTAWTRQEPMQPHSIYPDQTHAGLPQTIQQIPDPIIYRASYIPEVELYGNHTAARETQKSIQQTNEYQLPEQPHQPLYQTPQKRDGTEQEEKLTPKNSRGVTKTYHTLKDIISGKFRGKDVDKQDNAGLNNTPEIMKKPLDNVVLEMDPTRLGAGQAYPTASEPHQYNQHVVQQNIVQPSHQYYTQQLRNQQQYSHLIQPRTQDAFKHRPDDQMQYQAYGNKAFLGSPGQAGHQFQKPADGFQTPENEAQIKADFQNHAAAAAAFERRSAQQIERDHLKQINLETRRTLSHPHLLLDGEGHDANNGSHQKPVNARRGSLGNILDPNMMLPNHHNSSSQDHGKESDDGGFLNRNGPKVKYANQPIEQKDSNVQGAVHEINKGRVIESAQVELKRRAENDGGEKERGSSNIDSGRGSAAYSSGRRPPLDDVTDTARISPRDYEEVNEQENDSEWVDIVEKELRHILEPKLLELSMQGNHGITRSALSGSISSITPPLPPLSGGDNLSPTITPKPGGKFKGFPRDRGFDCKGRLHSRDIDESTKTNKYSNKIDYHTALRGKQIFGLDSTDFTSTTTRSLDLESILDGQSDSDANLSVADTKAIRKQLEGLENMYSEVLKFLGVNKRVTPGRYQPSDPRIHKKRHGSMSSLPSSSVSSVRRDRRYVRGGVPEERRDREPRTTARRFQRLEAHVVTLARSVAHLSSEMRTQHLVVQEIESVRQEVAALRAQANMLNIRSQSARPVTSLELPSLANPSRVKKLTKFFGDEPPLLRLFLRKLGYEKYANAFENEKIGMVELPYLTEERLQKMGVSLGPRLRIMQEAQISVYKDNTLCIV</sequence>
<reference evidence="4" key="1">
    <citation type="journal article" date="2013" name="Genome Biol.">
        <title>Draft genome of the mountain pine beetle, Dendroctonus ponderosae Hopkins, a major forest pest.</title>
        <authorList>
            <person name="Keeling C.I."/>
            <person name="Yuen M.M."/>
            <person name="Liao N.Y."/>
            <person name="Docking T.R."/>
            <person name="Chan S.K."/>
            <person name="Taylor G.A."/>
            <person name="Palmquist D.L."/>
            <person name="Jackman S.D."/>
            <person name="Nguyen A."/>
            <person name="Li M."/>
            <person name="Henderson H."/>
            <person name="Janes J.K."/>
            <person name="Zhao Y."/>
            <person name="Pandoh P."/>
            <person name="Moore R."/>
            <person name="Sperling F.A."/>
            <person name="Huber D.P."/>
            <person name="Birol I."/>
            <person name="Jones S.J."/>
            <person name="Bohlmann J."/>
        </authorList>
    </citation>
    <scope>NUCLEOTIDE SEQUENCE</scope>
</reference>
<feature type="region of interest" description="Disordered" evidence="1">
    <location>
        <begin position="565"/>
        <end position="592"/>
    </location>
</feature>
<evidence type="ECO:0000313" key="4">
    <source>
        <dbReference type="Proteomes" id="UP000019118"/>
    </source>
</evidence>
<feature type="region of interest" description="Disordered" evidence="1">
    <location>
        <begin position="465"/>
        <end position="520"/>
    </location>
</feature>
<feature type="compositionally biased region" description="Low complexity" evidence="1">
    <location>
        <begin position="483"/>
        <end position="495"/>
    </location>
</feature>
<evidence type="ECO:0000313" key="3">
    <source>
        <dbReference type="EnsemblMetazoa" id="XP_019757187.1"/>
    </source>
</evidence>
<reference evidence="3" key="2">
    <citation type="submission" date="2024-08" db="UniProtKB">
        <authorList>
            <consortium name="EnsemblMetazoa"/>
        </authorList>
    </citation>
    <scope>IDENTIFICATION</scope>
</reference>
<feature type="region of interest" description="Disordered" evidence="1">
    <location>
        <begin position="128"/>
        <end position="169"/>
    </location>
</feature>
<dbReference type="Pfam" id="PF00536">
    <property type="entry name" value="SAM_1"/>
    <property type="match status" value="1"/>
</dbReference>
<dbReference type="Proteomes" id="UP000019118">
    <property type="component" value="Unassembled WGS sequence"/>
</dbReference>
<keyword evidence="4" id="KW-1185">Reference proteome</keyword>
<organism evidence="3 4">
    <name type="scientific">Dendroctonus ponderosae</name>
    <name type="common">Mountain pine beetle</name>
    <dbReference type="NCBI Taxonomy" id="77166"/>
    <lineage>
        <taxon>Eukaryota</taxon>
        <taxon>Metazoa</taxon>
        <taxon>Ecdysozoa</taxon>
        <taxon>Arthropoda</taxon>
        <taxon>Hexapoda</taxon>
        <taxon>Insecta</taxon>
        <taxon>Pterygota</taxon>
        <taxon>Neoptera</taxon>
        <taxon>Endopterygota</taxon>
        <taxon>Coleoptera</taxon>
        <taxon>Polyphaga</taxon>
        <taxon>Cucujiformia</taxon>
        <taxon>Curculionidae</taxon>
        <taxon>Scolytinae</taxon>
        <taxon>Dendroctonus</taxon>
    </lineage>
</organism>
<evidence type="ECO:0000256" key="1">
    <source>
        <dbReference type="SAM" id="MobiDB-lite"/>
    </source>
</evidence>
<proteinExistence type="predicted"/>
<feature type="compositionally biased region" description="Basic and acidic residues" evidence="1">
    <location>
        <begin position="465"/>
        <end position="477"/>
    </location>
</feature>
<dbReference type="SUPFAM" id="SSF47769">
    <property type="entry name" value="SAM/Pointed domain"/>
    <property type="match status" value="1"/>
</dbReference>
<dbReference type="CDD" id="cd09487">
    <property type="entry name" value="SAM_superfamily"/>
    <property type="match status" value="1"/>
</dbReference>
<dbReference type="SMART" id="SM00454">
    <property type="entry name" value="SAM"/>
    <property type="match status" value="1"/>
</dbReference>
<dbReference type="InterPro" id="IPR001660">
    <property type="entry name" value="SAM"/>
</dbReference>
<feature type="compositionally biased region" description="Low complexity" evidence="1">
    <location>
        <begin position="715"/>
        <end position="726"/>
    </location>
</feature>